<dbReference type="PANTHER" id="PTHR33332">
    <property type="entry name" value="REVERSE TRANSCRIPTASE DOMAIN-CONTAINING PROTEIN"/>
    <property type="match status" value="1"/>
</dbReference>
<organism evidence="1">
    <name type="scientific">Dendroctonus ponderosae</name>
    <name type="common">Mountain pine beetle</name>
    <dbReference type="NCBI Taxonomy" id="77166"/>
    <lineage>
        <taxon>Eukaryota</taxon>
        <taxon>Metazoa</taxon>
        <taxon>Ecdysozoa</taxon>
        <taxon>Arthropoda</taxon>
        <taxon>Hexapoda</taxon>
        <taxon>Insecta</taxon>
        <taxon>Pterygota</taxon>
        <taxon>Neoptera</taxon>
        <taxon>Endopterygota</taxon>
        <taxon>Coleoptera</taxon>
        <taxon>Polyphaga</taxon>
        <taxon>Cucujiformia</taxon>
        <taxon>Curculionidae</taxon>
        <taxon>Scolytinae</taxon>
        <taxon>Dendroctonus</taxon>
    </lineage>
</organism>
<protein>
    <submittedName>
        <fullName evidence="1">Uncharacterized protein</fullName>
    </submittedName>
</protein>
<dbReference type="HOGENOM" id="CLU_000680_4_2_1"/>
<feature type="non-terminal residue" evidence="1">
    <location>
        <position position="1"/>
    </location>
</feature>
<reference evidence="1" key="1">
    <citation type="journal article" date="2013" name="Genome Biol.">
        <title>Draft genome of the mountain pine beetle, Dendroctonus ponderosae Hopkins, a major forest pest.</title>
        <authorList>
            <person name="Keeling C.I."/>
            <person name="Yuen M.M."/>
            <person name="Liao N.Y."/>
            <person name="Docking T.R."/>
            <person name="Chan S.K."/>
            <person name="Taylor G.A."/>
            <person name="Palmquist D.L."/>
            <person name="Jackman S.D."/>
            <person name="Nguyen A."/>
            <person name="Li M."/>
            <person name="Henderson H."/>
            <person name="Janes J.K."/>
            <person name="Zhao Y."/>
            <person name="Pandoh P."/>
            <person name="Moore R."/>
            <person name="Sperling F.A."/>
            <person name="Huber D.P."/>
            <person name="Birol I."/>
            <person name="Jones S.J."/>
            <person name="Bohlmann J."/>
        </authorList>
    </citation>
    <scope>NUCLEOTIDE SEQUENCE</scope>
</reference>
<gene>
    <name evidence="1" type="ORF">YQE_00481</name>
</gene>
<sequence>MIGLSSGKLRKLINSGKSQAIFLGRKLDTCIKRITIKDKEVAWTSTAKYLGVILDQRLTYQHHIQAVVVKAKSCIAQLYSLLNKKSQLSLKNKLTLIKAFIRPAVLYASTAWGHAADTSIHRIQTMENKLLRMALDAPWFIRNVQIYRDLEWKPFRQALKEKAEATYRRAEEHPYEELRKLVNYDVEATPARIKRPRHQLAQVQ</sequence>
<accession>N6TRQ8</accession>
<proteinExistence type="predicted"/>
<dbReference type="EMBL" id="KB736696">
    <property type="protein sequence ID" value="ENN83159.1"/>
    <property type="molecule type" value="Genomic_DNA"/>
</dbReference>
<evidence type="ECO:0000313" key="1">
    <source>
        <dbReference type="EMBL" id="ENN83159.1"/>
    </source>
</evidence>
<dbReference type="AlphaFoldDB" id="N6TRQ8"/>
<dbReference type="OMA" id="AKSCIAQ"/>
<name>N6TRQ8_DENPD</name>